<dbReference type="PROSITE" id="PS51787">
    <property type="entry name" value="LON_N"/>
    <property type="match status" value="1"/>
</dbReference>
<organism evidence="2 3">
    <name type="scientific">Clostridium scindens (strain ATCC 35704 / DSM 5676 / VPI 13733 / 19)</name>
    <dbReference type="NCBI Taxonomy" id="411468"/>
    <lineage>
        <taxon>Bacteria</taxon>
        <taxon>Bacillati</taxon>
        <taxon>Bacillota</taxon>
        <taxon>Clostridia</taxon>
        <taxon>Lachnospirales</taxon>
        <taxon>Lachnospiraceae</taxon>
    </lineage>
</organism>
<sequence length="76" mass="8424">MNRETLSLPMVALRGLSILPEMVRHFDVSRPKSIQAIEEAMLGDQKIFLTAQKDVETESPGLRMCTRPAASLPSGR</sequence>
<dbReference type="Proteomes" id="UP000289664">
    <property type="component" value="Chromosome"/>
</dbReference>
<evidence type="ECO:0000313" key="2">
    <source>
        <dbReference type="EMBL" id="QBF76301.1"/>
    </source>
</evidence>
<keyword evidence="3" id="KW-1185">Reference proteome</keyword>
<feature type="domain" description="Lon N-terminal" evidence="1">
    <location>
        <begin position="8"/>
        <end position="76"/>
    </location>
</feature>
<gene>
    <name evidence="2" type="primary">lon1_3</name>
    <name evidence="2" type="ORF">HDCHBGLK_03718</name>
</gene>
<dbReference type="SUPFAM" id="SSF88697">
    <property type="entry name" value="PUA domain-like"/>
    <property type="match status" value="1"/>
</dbReference>
<dbReference type="EC" id="3.4.21.53" evidence="2"/>
<protein>
    <submittedName>
        <fullName evidence="2">Lon protease 1</fullName>
        <ecNumber evidence="2">3.4.21.53</ecNumber>
    </submittedName>
</protein>
<dbReference type="KEGG" id="csci:HDCHBGLK_03718"/>
<dbReference type="InterPro" id="IPR003111">
    <property type="entry name" value="Lon_prtase_N"/>
</dbReference>
<dbReference type="Pfam" id="PF02190">
    <property type="entry name" value="LON_substr_bdg"/>
    <property type="match status" value="1"/>
</dbReference>
<accession>A0A494WX12</accession>
<keyword evidence="2" id="KW-0645">Protease</keyword>
<reference evidence="2 3" key="1">
    <citation type="journal article" date="2019" name="Appl. Environ. Microbiol.">
        <title>Clostridium scindens ATCC 35704: integration of nutritional requirements, the complete genome sequence, and global transcriptional responses to bile acids.</title>
        <authorList>
            <person name="Devendran S."/>
            <person name="Shrestha R."/>
            <person name="Alves J.M.P."/>
            <person name="Wolf P.G."/>
            <person name="Ly L."/>
            <person name="Hernandez A.G."/>
            <person name="Mendez-Garcia C."/>
            <person name="Inboden A."/>
            <person name="Wiley J."/>
            <person name="Paul O."/>
            <person name="Allen A."/>
            <person name="Springer E."/>
            <person name="Wright C.L."/>
            <person name="Fields C.J."/>
            <person name="Daniel S.L."/>
            <person name="Ridlon J.M."/>
        </authorList>
    </citation>
    <scope>NUCLEOTIDE SEQUENCE [LARGE SCALE GENOMIC DNA]</scope>
    <source>
        <strain evidence="2 3">ATCC 35704</strain>
    </source>
</reference>
<proteinExistence type="predicted"/>
<dbReference type="AlphaFoldDB" id="A0A494WX12"/>
<dbReference type="InterPro" id="IPR015947">
    <property type="entry name" value="PUA-like_sf"/>
</dbReference>
<dbReference type="GO" id="GO:0006508">
    <property type="term" value="P:proteolysis"/>
    <property type="evidence" value="ECO:0007669"/>
    <property type="project" value="UniProtKB-KW"/>
</dbReference>
<keyword evidence="2" id="KW-0378">Hydrolase</keyword>
<dbReference type="EMBL" id="CP036170">
    <property type="protein sequence ID" value="QBF76301.1"/>
    <property type="molecule type" value="Genomic_DNA"/>
</dbReference>
<evidence type="ECO:0000259" key="1">
    <source>
        <dbReference type="PROSITE" id="PS51787"/>
    </source>
</evidence>
<dbReference type="InterPro" id="IPR046336">
    <property type="entry name" value="Lon_prtase_N_sf"/>
</dbReference>
<dbReference type="Gene3D" id="2.30.130.40">
    <property type="entry name" value="LON domain-like"/>
    <property type="match status" value="1"/>
</dbReference>
<name>A0A494WX12_CLOS5</name>
<evidence type="ECO:0000313" key="3">
    <source>
        <dbReference type="Proteomes" id="UP000289664"/>
    </source>
</evidence>
<dbReference type="GO" id="GO:0004252">
    <property type="term" value="F:serine-type endopeptidase activity"/>
    <property type="evidence" value="ECO:0007669"/>
    <property type="project" value="UniProtKB-EC"/>
</dbReference>